<keyword evidence="2" id="KW-1185">Reference proteome</keyword>
<reference evidence="1" key="1">
    <citation type="journal article" date="2022" name="Int. J. Mol. Sci.">
        <title>Draft Genome of Tanacetum Coccineum: Genomic Comparison of Closely Related Tanacetum-Family Plants.</title>
        <authorList>
            <person name="Yamashiro T."/>
            <person name="Shiraishi A."/>
            <person name="Nakayama K."/>
            <person name="Satake H."/>
        </authorList>
    </citation>
    <scope>NUCLEOTIDE SEQUENCE</scope>
</reference>
<accession>A0ABQ4YQY0</accession>
<proteinExistence type="predicted"/>
<evidence type="ECO:0000313" key="2">
    <source>
        <dbReference type="Proteomes" id="UP001151760"/>
    </source>
</evidence>
<reference evidence="1" key="2">
    <citation type="submission" date="2022-01" db="EMBL/GenBank/DDBJ databases">
        <authorList>
            <person name="Yamashiro T."/>
            <person name="Shiraishi A."/>
            <person name="Satake H."/>
            <person name="Nakayama K."/>
        </authorList>
    </citation>
    <scope>NUCLEOTIDE SEQUENCE</scope>
</reference>
<organism evidence="1 2">
    <name type="scientific">Tanacetum coccineum</name>
    <dbReference type="NCBI Taxonomy" id="301880"/>
    <lineage>
        <taxon>Eukaryota</taxon>
        <taxon>Viridiplantae</taxon>
        <taxon>Streptophyta</taxon>
        <taxon>Embryophyta</taxon>
        <taxon>Tracheophyta</taxon>
        <taxon>Spermatophyta</taxon>
        <taxon>Magnoliopsida</taxon>
        <taxon>eudicotyledons</taxon>
        <taxon>Gunneridae</taxon>
        <taxon>Pentapetalae</taxon>
        <taxon>asterids</taxon>
        <taxon>campanulids</taxon>
        <taxon>Asterales</taxon>
        <taxon>Asteraceae</taxon>
        <taxon>Asteroideae</taxon>
        <taxon>Anthemideae</taxon>
        <taxon>Anthemidinae</taxon>
        <taxon>Tanacetum</taxon>
    </lineage>
</organism>
<comment type="caution">
    <text evidence="1">The sequence shown here is derived from an EMBL/GenBank/DDBJ whole genome shotgun (WGS) entry which is preliminary data.</text>
</comment>
<name>A0ABQ4YQY0_9ASTR</name>
<protein>
    <submittedName>
        <fullName evidence="1">Uncharacterized protein</fullName>
    </submittedName>
</protein>
<evidence type="ECO:0000313" key="1">
    <source>
        <dbReference type="EMBL" id="GJS79841.1"/>
    </source>
</evidence>
<sequence>MKTLISHDIRFPSTLSLVGGRVRELRRSGHYVTISTYKDLMGIHYVNHGRVSTSIYDRTHECLLFTRIWVRSSIFSCGVNALRVLICREQIIDSMIYTASIVCASDRHRLSWRGRWSRNMSERHSRDTKFCVGTHDHIVSISMAGIHGGMGGLLIITESITLEMDVCSQFVYWGCLEVHDTESLRVTEMMFDQDQSDGISWTGFMIDMDQLLGGDMSNTKQGVSFKTWEREQLLVHRGDLLRLMKTWIQRHLGDRSMHCADGSYVIFNLTQRQEQSTVDEDGGMIGMEEGGMWRWRVGYLLVGVGIVIYELDGVNKVGGKKVGYCFEYDCME</sequence>
<dbReference type="Proteomes" id="UP001151760">
    <property type="component" value="Unassembled WGS sequence"/>
</dbReference>
<gene>
    <name evidence="1" type="ORF">Tco_0729722</name>
</gene>
<dbReference type="EMBL" id="BQNB010010627">
    <property type="protein sequence ID" value="GJS79841.1"/>
    <property type="molecule type" value="Genomic_DNA"/>
</dbReference>